<evidence type="ECO:0000313" key="2">
    <source>
        <dbReference type="Proteomes" id="UP001178277"/>
    </source>
</evidence>
<sequence>MEESFLIKSRKVVVFLAEDEEYALPIESVLSIEKPDALAFQDFLQPGKSALGNDGQRWKGGYPLHPTIVQEPVKSLI</sequence>
<dbReference type="RefSeq" id="WP_305160573.1">
    <property type="nucleotide sequence ID" value="NZ_JAUUTP010000012.1"/>
</dbReference>
<accession>A0AA90NU29</accession>
<organism evidence="1 2">
    <name type="scientific">Peribacillus simplex</name>
    <dbReference type="NCBI Taxonomy" id="1478"/>
    <lineage>
        <taxon>Bacteria</taxon>
        <taxon>Bacillati</taxon>
        <taxon>Bacillota</taxon>
        <taxon>Bacilli</taxon>
        <taxon>Bacillales</taxon>
        <taxon>Bacillaceae</taxon>
        <taxon>Peribacillus</taxon>
    </lineage>
</organism>
<dbReference type="Proteomes" id="UP001178277">
    <property type="component" value="Unassembled WGS sequence"/>
</dbReference>
<proteinExistence type="predicted"/>
<reference evidence="1" key="1">
    <citation type="submission" date="2023-07" db="EMBL/GenBank/DDBJ databases">
        <title>Murine gut Bacillus species.</title>
        <authorList>
            <person name="Gutman E."/>
            <person name="Hashuel R."/>
            <person name="Litvak Y."/>
        </authorList>
    </citation>
    <scope>NUCLEOTIDE SEQUENCE</scope>
    <source>
        <strain evidence="1">RU283</strain>
    </source>
</reference>
<protein>
    <submittedName>
        <fullName evidence="1">Uncharacterized protein</fullName>
    </submittedName>
</protein>
<name>A0AA90NU29_9BACI</name>
<comment type="caution">
    <text evidence="1">The sequence shown here is derived from an EMBL/GenBank/DDBJ whole genome shotgun (WGS) entry which is preliminary data.</text>
</comment>
<gene>
    <name evidence="1" type="ORF">Q8G35_12795</name>
</gene>
<evidence type="ECO:0000313" key="1">
    <source>
        <dbReference type="EMBL" id="MDP1419283.1"/>
    </source>
</evidence>
<dbReference type="AlphaFoldDB" id="A0AA90NU29"/>
<dbReference type="EMBL" id="JAUUTP010000012">
    <property type="protein sequence ID" value="MDP1419283.1"/>
    <property type="molecule type" value="Genomic_DNA"/>
</dbReference>